<dbReference type="PROSITE" id="PS51186">
    <property type="entry name" value="GNAT"/>
    <property type="match status" value="1"/>
</dbReference>
<dbReference type="InterPro" id="IPR000182">
    <property type="entry name" value="GNAT_dom"/>
</dbReference>
<evidence type="ECO:0000259" key="1">
    <source>
        <dbReference type="PROSITE" id="PS51186"/>
    </source>
</evidence>
<dbReference type="Pfam" id="PF13527">
    <property type="entry name" value="Acetyltransf_9"/>
    <property type="match status" value="1"/>
</dbReference>
<evidence type="ECO:0000313" key="3">
    <source>
        <dbReference type="Proteomes" id="UP001290462"/>
    </source>
</evidence>
<comment type="caution">
    <text evidence="2">The sequence shown here is derived from an EMBL/GenBank/DDBJ whole genome shotgun (WGS) entry which is preliminary data.</text>
</comment>
<evidence type="ECO:0000313" key="2">
    <source>
        <dbReference type="EMBL" id="MDZ5758426.1"/>
    </source>
</evidence>
<keyword evidence="2" id="KW-0012">Acyltransferase</keyword>
<reference evidence="2" key="1">
    <citation type="submission" date="2023-08" db="EMBL/GenBank/DDBJ databases">
        <title>Genomic characterization of piscicolin 126 produced by Carnobacterium maltaromaticum CM22 strain isolated from salmon (Salmo salar).</title>
        <authorList>
            <person name="Gonzalez-Gragera E."/>
            <person name="Garcia-Lopez J.D."/>
            <person name="Teso-Perez C."/>
            <person name="Gimenez-Hernandez I."/>
            <person name="Peralta-Sanchez J.M."/>
            <person name="Valdivia E."/>
            <person name="Montalban-Lopez M."/>
            <person name="Martin-Platero A.M."/>
            <person name="Banos A."/>
            <person name="Martinez-Bueno M."/>
        </authorList>
    </citation>
    <scope>NUCLEOTIDE SEQUENCE</scope>
    <source>
        <strain evidence="2">CM22</strain>
    </source>
</reference>
<dbReference type="InterPro" id="IPR016181">
    <property type="entry name" value="Acyl_CoA_acyltransferase"/>
</dbReference>
<accession>A0AAW9JY39</accession>
<keyword evidence="2" id="KW-0808">Transferase</keyword>
<sequence>MKDYQFIKDYKEQEHYRNSFNQLVERTYGFNFEAWYQLGAWNENYQCYSYLAKNEVIANVSINHMQIRYQGESYPMIQIGTVMTHPDYQNQGLIRELIKKIEADYQDKVGGFYLFANEQVLDFYPKFGYKKQIESCYTLNYQSEKKINSRSVEKVDSQNQAHHQLIQRLMADRVSINQTFQILTMEHLEWFYYHTALADAIYYLPSLDSIILASYEAGKLDVFDILTTGKLKLDEFLHEIEQEFTFEKVEFHFMPDEDWMDKIDVTPSVDNDDTLFVKPLQMNWPSQFKFPQISHA</sequence>
<dbReference type="RefSeq" id="WP_322808773.1">
    <property type="nucleotide sequence ID" value="NZ_JAVBVO010000003.1"/>
</dbReference>
<proteinExistence type="predicted"/>
<dbReference type="EMBL" id="JAVBVO010000003">
    <property type="protein sequence ID" value="MDZ5758426.1"/>
    <property type="molecule type" value="Genomic_DNA"/>
</dbReference>
<dbReference type="EC" id="2.3.1.-" evidence="2"/>
<name>A0AAW9JY39_CARML</name>
<dbReference type="SUPFAM" id="SSF55729">
    <property type="entry name" value="Acyl-CoA N-acyltransferases (Nat)"/>
    <property type="match status" value="1"/>
</dbReference>
<dbReference type="Proteomes" id="UP001290462">
    <property type="component" value="Unassembled WGS sequence"/>
</dbReference>
<protein>
    <submittedName>
        <fullName evidence="2">GNAT family N-acetyltransferase</fullName>
        <ecNumber evidence="2">2.3.1.-</ecNumber>
    </submittedName>
</protein>
<dbReference type="CDD" id="cd04301">
    <property type="entry name" value="NAT_SF"/>
    <property type="match status" value="1"/>
</dbReference>
<dbReference type="GO" id="GO:0016747">
    <property type="term" value="F:acyltransferase activity, transferring groups other than amino-acyl groups"/>
    <property type="evidence" value="ECO:0007669"/>
    <property type="project" value="InterPro"/>
</dbReference>
<feature type="domain" description="N-acetyltransferase" evidence="1">
    <location>
        <begin position="5"/>
        <end position="148"/>
    </location>
</feature>
<dbReference type="AlphaFoldDB" id="A0AAW9JY39"/>
<dbReference type="Gene3D" id="3.40.630.30">
    <property type="match status" value="1"/>
</dbReference>
<organism evidence="2 3">
    <name type="scientific">Carnobacterium maltaromaticum</name>
    <name type="common">Carnobacterium piscicola</name>
    <dbReference type="NCBI Taxonomy" id="2751"/>
    <lineage>
        <taxon>Bacteria</taxon>
        <taxon>Bacillati</taxon>
        <taxon>Bacillota</taxon>
        <taxon>Bacilli</taxon>
        <taxon>Lactobacillales</taxon>
        <taxon>Carnobacteriaceae</taxon>
        <taxon>Carnobacterium</taxon>
    </lineage>
</organism>
<gene>
    <name evidence="2" type="ORF">RAK27_07090</name>
</gene>